<name>A0A162TJ02_PHYB8</name>
<dbReference type="RefSeq" id="XP_018287012.1">
    <property type="nucleotide sequence ID" value="XM_018432374.1"/>
</dbReference>
<dbReference type="EMBL" id="KV440993">
    <property type="protein sequence ID" value="OAD68972.1"/>
    <property type="molecule type" value="Genomic_DNA"/>
</dbReference>
<keyword evidence="3" id="KW-1185">Reference proteome</keyword>
<evidence type="ECO:0000256" key="1">
    <source>
        <dbReference type="SAM" id="Phobius"/>
    </source>
</evidence>
<dbReference type="GeneID" id="28993280"/>
<dbReference type="OrthoDB" id="2279623at2759"/>
<dbReference type="Proteomes" id="UP000077315">
    <property type="component" value="Unassembled WGS sequence"/>
</dbReference>
<evidence type="ECO:0000313" key="3">
    <source>
        <dbReference type="Proteomes" id="UP000077315"/>
    </source>
</evidence>
<feature type="transmembrane region" description="Helical" evidence="1">
    <location>
        <begin position="64"/>
        <end position="83"/>
    </location>
</feature>
<dbReference type="AlphaFoldDB" id="A0A162TJ02"/>
<evidence type="ECO:0000313" key="2">
    <source>
        <dbReference type="EMBL" id="OAD68972.1"/>
    </source>
</evidence>
<protein>
    <submittedName>
        <fullName evidence="2">Uncharacterized protein</fullName>
    </submittedName>
</protein>
<accession>A0A162TJ02</accession>
<dbReference type="VEuPathDB" id="FungiDB:PHYBLDRAFT_149970"/>
<gene>
    <name evidence="2" type="ORF">PHYBLDRAFT_149970</name>
</gene>
<reference evidence="3" key="1">
    <citation type="submission" date="2015-06" db="EMBL/GenBank/DDBJ databases">
        <title>Expansion of signal transduction pathways in fungi by whole-genome duplication.</title>
        <authorList>
            <consortium name="DOE Joint Genome Institute"/>
            <person name="Corrochano L.M."/>
            <person name="Kuo A."/>
            <person name="Marcet-Houben M."/>
            <person name="Polaino S."/>
            <person name="Salamov A."/>
            <person name="Villalobos J.M."/>
            <person name="Alvarez M.I."/>
            <person name="Avalos J."/>
            <person name="Benito E.P."/>
            <person name="Benoit I."/>
            <person name="Burger G."/>
            <person name="Camino L.P."/>
            <person name="Canovas D."/>
            <person name="Cerda-Olmedo E."/>
            <person name="Cheng J.-F."/>
            <person name="Dominguez A."/>
            <person name="Elias M."/>
            <person name="Eslava A.P."/>
            <person name="Glaser F."/>
            <person name="Grimwood J."/>
            <person name="Gutierrez G."/>
            <person name="Heitman J."/>
            <person name="Henrissat B."/>
            <person name="Iturriaga E.A."/>
            <person name="Lang B.F."/>
            <person name="Lavin J.L."/>
            <person name="Lee S."/>
            <person name="Li W."/>
            <person name="Lindquist E."/>
            <person name="Lopez-Garcia S."/>
            <person name="Luque E.M."/>
            <person name="Marcos A.T."/>
            <person name="Martin J."/>
            <person name="McCluskey K."/>
            <person name="Medina H.R."/>
            <person name="Miralles-Duran A."/>
            <person name="Miyazaki A."/>
            <person name="Munoz-Torres E."/>
            <person name="Oguiza J.A."/>
            <person name="Ohm R."/>
            <person name="Olmedo M."/>
            <person name="Orejas M."/>
            <person name="Ortiz-Castellanos L."/>
            <person name="Pisabarro A.G."/>
            <person name="Rodriguez-Romero J."/>
            <person name="Ruiz-Herrera J."/>
            <person name="Ruiz-Vazquez R."/>
            <person name="Sanz C."/>
            <person name="Schackwitz W."/>
            <person name="Schmutz J."/>
            <person name="Shahriari M."/>
            <person name="Shelest E."/>
            <person name="Silva-Franco F."/>
            <person name="Soanes D."/>
            <person name="Syed K."/>
            <person name="Tagua V.G."/>
            <person name="Talbot N.J."/>
            <person name="Thon M."/>
            <person name="De vries R.P."/>
            <person name="Wiebenga A."/>
            <person name="Yadav J.S."/>
            <person name="Braun E.L."/>
            <person name="Baker S."/>
            <person name="Garre V."/>
            <person name="Horwitz B."/>
            <person name="Torres-Martinez S."/>
            <person name="Idnurm A."/>
            <person name="Herrera-Estrella A."/>
            <person name="Gabaldon T."/>
            <person name="Grigoriev I.V."/>
        </authorList>
    </citation>
    <scope>NUCLEOTIDE SEQUENCE [LARGE SCALE GENOMIC DNA]</scope>
    <source>
        <strain evidence="3">NRRL 1555(-)</strain>
    </source>
</reference>
<organism evidence="2 3">
    <name type="scientific">Phycomyces blakesleeanus (strain ATCC 8743b / DSM 1359 / FGSC 10004 / NBRC 33097 / NRRL 1555)</name>
    <dbReference type="NCBI Taxonomy" id="763407"/>
    <lineage>
        <taxon>Eukaryota</taxon>
        <taxon>Fungi</taxon>
        <taxon>Fungi incertae sedis</taxon>
        <taxon>Mucoromycota</taxon>
        <taxon>Mucoromycotina</taxon>
        <taxon>Mucoromycetes</taxon>
        <taxon>Mucorales</taxon>
        <taxon>Phycomycetaceae</taxon>
        <taxon>Phycomyces</taxon>
    </lineage>
</organism>
<keyword evidence="1" id="KW-1133">Transmembrane helix</keyword>
<dbReference type="InParanoid" id="A0A162TJ02"/>
<sequence length="88" mass="10084">MTTPYYGTKNPNESVKETEEIIFRVVDDLQIPSDDIEKSLEKDTVVNVPRLQESRIQWKIRTGITIFLILTLVIGAIIVSELIHTNEN</sequence>
<proteinExistence type="predicted"/>
<keyword evidence="1" id="KW-0472">Membrane</keyword>
<keyword evidence="1" id="KW-0812">Transmembrane</keyword>